<reference evidence="1" key="1">
    <citation type="submission" date="2016-11" db="UniProtKB">
        <authorList>
            <consortium name="WormBaseParasite"/>
        </authorList>
    </citation>
    <scope>IDENTIFICATION</scope>
    <source>
        <strain evidence="1">pt0022</strain>
    </source>
</reference>
<evidence type="ECO:0000313" key="1">
    <source>
        <dbReference type="WBParaSite" id="maker-PairedContig_5344-snap-gene-0.7-mRNA-1"/>
    </source>
</evidence>
<protein>
    <submittedName>
        <fullName evidence="1">Uncharacterized protein</fullName>
    </submittedName>
</protein>
<dbReference type="AlphaFoldDB" id="A0A1I8EV76"/>
<sequence length="62" mass="7138">MQKSNSPTYLDLLRFRLIVDYSVGTVENLKEKTVESVRISGPPVLKSELAKQWIREVAKKTF</sequence>
<dbReference type="WBParaSite" id="maker-PairedContig_5344-snap-gene-0.7-mRNA-1">
    <property type="protein sequence ID" value="maker-PairedContig_5344-snap-gene-0.7-mRNA-1"/>
    <property type="gene ID" value="maker-PairedContig_5344-snap-gene-0.7"/>
</dbReference>
<proteinExistence type="predicted"/>
<organism evidence="1">
    <name type="scientific">Wuchereria bancrofti</name>
    <dbReference type="NCBI Taxonomy" id="6293"/>
    <lineage>
        <taxon>Eukaryota</taxon>
        <taxon>Metazoa</taxon>
        <taxon>Ecdysozoa</taxon>
        <taxon>Nematoda</taxon>
        <taxon>Chromadorea</taxon>
        <taxon>Rhabditida</taxon>
        <taxon>Spirurina</taxon>
        <taxon>Spiruromorpha</taxon>
        <taxon>Filarioidea</taxon>
        <taxon>Onchocercidae</taxon>
        <taxon>Wuchereria</taxon>
    </lineage>
</organism>
<name>A0A1I8EV76_WUCBA</name>
<accession>A0A1I8EV76</accession>